<keyword evidence="2" id="KW-0812">Transmembrane</keyword>
<evidence type="ECO:0000256" key="1">
    <source>
        <dbReference type="SAM" id="MobiDB-lite"/>
    </source>
</evidence>
<feature type="signal peptide" evidence="3">
    <location>
        <begin position="1"/>
        <end position="21"/>
    </location>
</feature>
<dbReference type="RefSeq" id="WP_250748958.1">
    <property type="nucleotide sequence ID" value="NZ_CP098401.1"/>
</dbReference>
<feature type="compositionally biased region" description="Low complexity" evidence="1">
    <location>
        <begin position="205"/>
        <end position="218"/>
    </location>
</feature>
<feature type="chain" id="PRO_5045504012" description="LPXTG cell wall anchor domain-containing protein" evidence="3">
    <location>
        <begin position="22"/>
        <end position="381"/>
    </location>
</feature>
<dbReference type="Proteomes" id="UP001055580">
    <property type="component" value="Chromosome"/>
</dbReference>
<evidence type="ECO:0000313" key="5">
    <source>
        <dbReference type="Proteomes" id="UP001055580"/>
    </source>
</evidence>
<reference evidence="4" key="1">
    <citation type="submission" date="2022-05" db="EMBL/GenBank/DDBJ databases">
        <title>Sphingomonas sp. strain RMG20 Genome sequencing and assembly.</title>
        <authorList>
            <person name="Kim I."/>
        </authorList>
    </citation>
    <scope>NUCLEOTIDE SEQUENCE</scope>
    <source>
        <strain evidence="4">RMG20</strain>
    </source>
</reference>
<feature type="transmembrane region" description="Helical" evidence="2">
    <location>
        <begin position="148"/>
        <end position="169"/>
    </location>
</feature>
<dbReference type="EMBL" id="CP098401">
    <property type="protein sequence ID" value="URW74549.1"/>
    <property type="molecule type" value="Genomic_DNA"/>
</dbReference>
<organism evidence="4 5">
    <name type="scientific">Sphingomonas donggukensis</name>
    <dbReference type="NCBI Taxonomy" id="2949093"/>
    <lineage>
        <taxon>Bacteria</taxon>
        <taxon>Pseudomonadati</taxon>
        <taxon>Pseudomonadota</taxon>
        <taxon>Alphaproteobacteria</taxon>
        <taxon>Sphingomonadales</taxon>
        <taxon>Sphingomonadaceae</taxon>
        <taxon>Sphingomonas</taxon>
    </lineage>
</organism>
<feature type="compositionally biased region" description="Polar residues" evidence="1">
    <location>
        <begin position="28"/>
        <end position="40"/>
    </location>
</feature>
<accession>A0ABY4TQ79</accession>
<feature type="compositionally biased region" description="Pro residues" evidence="1">
    <location>
        <begin position="118"/>
        <end position="138"/>
    </location>
</feature>
<evidence type="ECO:0000256" key="3">
    <source>
        <dbReference type="SAM" id="SignalP"/>
    </source>
</evidence>
<protein>
    <recommendedName>
        <fullName evidence="6">LPXTG cell wall anchor domain-containing protein</fullName>
    </recommendedName>
</protein>
<evidence type="ECO:0000256" key="2">
    <source>
        <dbReference type="SAM" id="Phobius"/>
    </source>
</evidence>
<keyword evidence="2" id="KW-1133">Transmembrane helix</keyword>
<keyword evidence="5" id="KW-1185">Reference proteome</keyword>
<feature type="region of interest" description="Disordered" evidence="1">
    <location>
        <begin position="200"/>
        <end position="219"/>
    </location>
</feature>
<keyword evidence="3" id="KW-0732">Signal</keyword>
<feature type="compositionally biased region" description="Pro residues" evidence="1">
    <location>
        <begin position="43"/>
        <end position="68"/>
    </location>
</feature>
<gene>
    <name evidence="4" type="ORF">M9980_08145</name>
</gene>
<evidence type="ECO:0000313" key="4">
    <source>
        <dbReference type="EMBL" id="URW74549.1"/>
    </source>
</evidence>
<evidence type="ECO:0008006" key="6">
    <source>
        <dbReference type="Google" id="ProtNLM"/>
    </source>
</evidence>
<feature type="region of interest" description="Disordered" evidence="1">
    <location>
        <begin position="28"/>
        <end position="143"/>
    </location>
</feature>
<name>A0ABY4TQ79_9SPHN</name>
<feature type="compositionally biased region" description="Low complexity" evidence="1">
    <location>
        <begin position="69"/>
        <end position="117"/>
    </location>
</feature>
<proteinExistence type="predicted"/>
<keyword evidence="2" id="KW-0472">Membrane</keyword>
<sequence>MTRPILRALLLAGILAAPALAQDNVQAPPVQTTPTLNNFSLPPGTPTPTPTPSTVPTPAPTAAPPPVVPTVRATPTPAATPAPRATPRATPTAAPTAAATTPPESVAPAPEAVATPVAPAPTPTPLPTGSPLAEPSPVPTASQPASNALWWLGGGVLLLLAGAVGFVLWRRRETDDAMAEDVPAQDDDAIAYVAPVPAPSPPAAPVQAAPTPAVDTPPGRSLVTTLRPREMWTQGPDAVLAFELVVTNHGTASADAIRTTIALTSAGRDTAAEIAAFQAGADFAGGPEPFTLQPGESFVLGGEILLPGDAMRVNEVGDRAMIVPVAMVAMRWRGGLSVRTAGDAFVIGTGDAGATRLGPIWVDRAGVRFAKLDARRFVARG</sequence>